<proteinExistence type="predicted"/>
<organism evidence="8 9">
    <name type="scientific">Ceratodon purpureus</name>
    <name type="common">Fire moss</name>
    <name type="synonym">Dicranum purpureum</name>
    <dbReference type="NCBI Taxonomy" id="3225"/>
    <lineage>
        <taxon>Eukaryota</taxon>
        <taxon>Viridiplantae</taxon>
        <taxon>Streptophyta</taxon>
        <taxon>Embryophyta</taxon>
        <taxon>Bryophyta</taxon>
        <taxon>Bryophytina</taxon>
        <taxon>Bryopsida</taxon>
        <taxon>Dicranidae</taxon>
        <taxon>Pseudoditrichales</taxon>
        <taxon>Ditrichaceae</taxon>
        <taxon>Ceratodon</taxon>
    </lineage>
</organism>
<keyword evidence="4" id="KW-0256">Endoplasmic reticulum</keyword>
<evidence type="ECO:0000256" key="6">
    <source>
        <dbReference type="ARBA" id="ARBA00023136"/>
    </source>
</evidence>
<comment type="subcellular location">
    <subcellularLocation>
        <location evidence="2">Endoplasmic reticulum</location>
    </subcellularLocation>
    <subcellularLocation>
        <location evidence="3">Membrane</location>
    </subcellularLocation>
    <subcellularLocation>
        <location evidence="1">Mitochondrion</location>
    </subcellularLocation>
</comment>
<dbReference type="InterPro" id="IPR007751">
    <property type="entry name" value="DUF676_lipase-like"/>
</dbReference>
<name>A0A8T0GXJ2_CERPU</name>
<evidence type="ECO:0000256" key="1">
    <source>
        <dbReference type="ARBA" id="ARBA00004173"/>
    </source>
</evidence>
<evidence type="ECO:0000256" key="3">
    <source>
        <dbReference type="ARBA" id="ARBA00004370"/>
    </source>
</evidence>
<evidence type="ECO:0000313" key="8">
    <source>
        <dbReference type="EMBL" id="KAG0562989.1"/>
    </source>
</evidence>
<dbReference type="Pfam" id="PF05057">
    <property type="entry name" value="DUF676"/>
    <property type="match status" value="1"/>
</dbReference>
<gene>
    <name evidence="8" type="ORF">KC19_9G187700</name>
</gene>
<dbReference type="Gene3D" id="3.40.50.1820">
    <property type="entry name" value="alpha/beta hydrolase"/>
    <property type="match status" value="1"/>
</dbReference>
<keyword evidence="5" id="KW-0496">Mitochondrion</keyword>
<dbReference type="GO" id="GO:0005739">
    <property type="term" value="C:mitochondrion"/>
    <property type="evidence" value="ECO:0007669"/>
    <property type="project" value="UniProtKB-SubCell"/>
</dbReference>
<dbReference type="SUPFAM" id="SSF53474">
    <property type="entry name" value="alpha/beta-Hydrolases"/>
    <property type="match status" value="1"/>
</dbReference>
<keyword evidence="6" id="KW-0472">Membrane</keyword>
<evidence type="ECO:0000259" key="7">
    <source>
        <dbReference type="Pfam" id="PF05057"/>
    </source>
</evidence>
<dbReference type="AlphaFoldDB" id="A0A8T0GXJ2"/>
<dbReference type="InterPro" id="IPR052374">
    <property type="entry name" value="SERAC1"/>
</dbReference>
<dbReference type="OrthoDB" id="427518at2759"/>
<keyword evidence="9" id="KW-1185">Reference proteome</keyword>
<dbReference type="InterPro" id="IPR029058">
    <property type="entry name" value="AB_hydrolase_fold"/>
</dbReference>
<feature type="domain" description="DUF676" evidence="7">
    <location>
        <begin position="88"/>
        <end position="194"/>
    </location>
</feature>
<evidence type="ECO:0000313" key="9">
    <source>
        <dbReference type="Proteomes" id="UP000822688"/>
    </source>
</evidence>
<accession>A0A8T0GXJ2</accession>
<reference evidence="8" key="1">
    <citation type="submission" date="2020-06" db="EMBL/GenBank/DDBJ databases">
        <title>WGS assembly of Ceratodon purpureus strain R40.</title>
        <authorList>
            <person name="Carey S.B."/>
            <person name="Jenkins J."/>
            <person name="Shu S."/>
            <person name="Lovell J.T."/>
            <person name="Sreedasyam A."/>
            <person name="Maumus F."/>
            <person name="Tiley G.P."/>
            <person name="Fernandez-Pozo N."/>
            <person name="Barry K."/>
            <person name="Chen C."/>
            <person name="Wang M."/>
            <person name="Lipzen A."/>
            <person name="Daum C."/>
            <person name="Saski C.A."/>
            <person name="Payton A.C."/>
            <person name="Mcbreen J.C."/>
            <person name="Conrad R.E."/>
            <person name="Kollar L.M."/>
            <person name="Olsson S."/>
            <person name="Huttunen S."/>
            <person name="Landis J.B."/>
            <person name="Wickett N.J."/>
            <person name="Johnson M.G."/>
            <person name="Rensing S.A."/>
            <person name="Grimwood J."/>
            <person name="Schmutz J."/>
            <person name="Mcdaniel S.F."/>
        </authorList>
    </citation>
    <scope>NUCLEOTIDE SEQUENCE</scope>
    <source>
        <strain evidence="8">R40</strain>
    </source>
</reference>
<protein>
    <recommendedName>
        <fullName evidence="7">DUF676 domain-containing protein</fullName>
    </recommendedName>
</protein>
<dbReference type="PANTHER" id="PTHR48182">
    <property type="entry name" value="PROTEIN SERAC1"/>
    <property type="match status" value="1"/>
</dbReference>
<evidence type="ECO:0000256" key="4">
    <source>
        <dbReference type="ARBA" id="ARBA00022824"/>
    </source>
</evidence>
<dbReference type="PANTHER" id="PTHR48182:SF2">
    <property type="entry name" value="PROTEIN SERAC1"/>
    <property type="match status" value="1"/>
</dbReference>
<comment type="caution">
    <text evidence="8">The sequence shown here is derived from an EMBL/GenBank/DDBJ whole genome shotgun (WGS) entry which is preliminary data.</text>
</comment>
<dbReference type="GO" id="GO:0005783">
    <property type="term" value="C:endoplasmic reticulum"/>
    <property type="evidence" value="ECO:0007669"/>
    <property type="project" value="UniProtKB-SubCell"/>
</dbReference>
<dbReference type="GO" id="GO:0016020">
    <property type="term" value="C:membrane"/>
    <property type="evidence" value="ECO:0007669"/>
    <property type="project" value="UniProtKB-SubCell"/>
</dbReference>
<evidence type="ECO:0000256" key="5">
    <source>
        <dbReference type="ARBA" id="ARBA00023128"/>
    </source>
</evidence>
<evidence type="ECO:0000256" key="2">
    <source>
        <dbReference type="ARBA" id="ARBA00004240"/>
    </source>
</evidence>
<dbReference type="EMBL" id="CM026430">
    <property type="protein sequence ID" value="KAG0562989.1"/>
    <property type="molecule type" value="Genomic_DNA"/>
</dbReference>
<sequence length="328" mass="36275">MASLFKGLFGSGEGGSSSIPAPPDGIKKFSDSVYILSEPAGDSPEMEIVFIHGLQLSDYREAYWKTWVTSGKKEKDGKEVCWPVTWLGKEFPRARILSLCYDSSALKSSTTGNMDGYILGESLVQEMVVMAKVGQQSDCPIVFVCHSLGGIVVKSIVLQADARKSGKSDGPKYAKFLQNIRGFHYYATPHDGSKLADLASYLPKMGKMVKELEVINDGLGRLNGRFEQLEKDHFANKWEFSVIAEAHKTVYKGFSKKVVEEASARHGHDRFKVVMADHFGVCKPDDKISNSYQVLTGFISEVVTKQNSSLTRVTPAMVQTLEHEEDLT</sequence>
<dbReference type="Proteomes" id="UP000822688">
    <property type="component" value="Chromosome 9"/>
</dbReference>